<dbReference type="GO" id="GO:0008412">
    <property type="term" value="F:4-hydroxybenzoate polyprenyltransferase activity"/>
    <property type="evidence" value="ECO:0007669"/>
    <property type="project" value="TreeGrafter"/>
</dbReference>
<comment type="caution">
    <text evidence="10">The sequence shown here is derived from an EMBL/GenBank/DDBJ whole genome shotgun (WGS) entry which is preliminary data.</text>
</comment>
<dbReference type="GeneID" id="83205074"/>
<dbReference type="InterPro" id="IPR044878">
    <property type="entry name" value="UbiA_sf"/>
</dbReference>
<comment type="pathway">
    <text evidence="3">Secondary metabolite biosynthesis; terpenoid biosynthesis.</text>
</comment>
<evidence type="ECO:0000256" key="1">
    <source>
        <dbReference type="ARBA" id="ARBA00001946"/>
    </source>
</evidence>
<evidence type="ECO:0000313" key="10">
    <source>
        <dbReference type="EMBL" id="KAJ5223933.1"/>
    </source>
</evidence>
<dbReference type="PANTHER" id="PTHR11048">
    <property type="entry name" value="PRENYLTRANSFERASES"/>
    <property type="match status" value="1"/>
</dbReference>
<dbReference type="Gene3D" id="1.10.357.140">
    <property type="entry name" value="UbiA prenyltransferase"/>
    <property type="match status" value="1"/>
</dbReference>
<keyword evidence="5" id="KW-0808">Transferase</keyword>
<dbReference type="EMBL" id="JAPQKS010000006">
    <property type="protein sequence ID" value="KAJ5223933.1"/>
    <property type="molecule type" value="Genomic_DNA"/>
</dbReference>
<feature type="transmembrane region" description="Helical" evidence="9">
    <location>
        <begin position="191"/>
        <end position="212"/>
    </location>
</feature>
<dbReference type="GO" id="GO:0140722">
    <property type="term" value="P:mycophenolic acid biosynthetic process"/>
    <property type="evidence" value="ECO:0007669"/>
    <property type="project" value="UniProtKB-ARBA"/>
</dbReference>
<dbReference type="InterPro" id="IPR039653">
    <property type="entry name" value="Prenyltransferase"/>
</dbReference>
<feature type="transmembrane region" description="Helical" evidence="9">
    <location>
        <begin position="113"/>
        <end position="137"/>
    </location>
</feature>
<dbReference type="OrthoDB" id="18170at2759"/>
<evidence type="ECO:0000256" key="8">
    <source>
        <dbReference type="ARBA" id="ARBA00023136"/>
    </source>
</evidence>
<evidence type="ECO:0000256" key="4">
    <source>
        <dbReference type="ARBA" id="ARBA00005985"/>
    </source>
</evidence>
<organism evidence="10 11">
    <name type="scientific">Penicillium chermesinum</name>
    <dbReference type="NCBI Taxonomy" id="63820"/>
    <lineage>
        <taxon>Eukaryota</taxon>
        <taxon>Fungi</taxon>
        <taxon>Dikarya</taxon>
        <taxon>Ascomycota</taxon>
        <taxon>Pezizomycotina</taxon>
        <taxon>Eurotiomycetes</taxon>
        <taxon>Eurotiomycetidae</taxon>
        <taxon>Eurotiales</taxon>
        <taxon>Aspergillaceae</taxon>
        <taxon>Penicillium</taxon>
    </lineage>
</organism>
<evidence type="ECO:0000256" key="9">
    <source>
        <dbReference type="SAM" id="Phobius"/>
    </source>
</evidence>
<dbReference type="FunFam" id="1.10.357.140:FF:000008">
    <property type="entry name" value="4-hydroxybenzoate octaprenyltransferase"/>
    <property type="match status" value="1"/>
</dbReference>
<dbReference type="GO" id="GO:0006744">
    <property type="term" value="P:ubiquinone biosynthetic process"/>
    <property type="evidence" value="ECO:0007669"/>
    <property type="project" value="TreeGrafter"/>
</dbReference>
<dbReference type="Gene3D" id="1.20.120.1780">
    <property type="entry name" value="UbiA prenyltransferase"/>
    <property type="match status" value="1"/>
</dbReference>
<comment type="similarity">
    <text evidence="4">Belongs to the UbiA prenyltransferase family.</text>
</comment>
<dbReference type="Pfam" id="PF01040">
    <property type="entry name" value="UbiA"/>
    <property type="match status" value="1"/>
</dbReference>
<proteinExistence type="inferred from homology"/>
<comment type="cofactor">
    <cofactor evidence="1">
        <name>Mg(2+)</name>
        <dbReference type="ChEBI" id="CHEBI:18420"/>
    </cofactor>
</comment>
<reference evidence="10" key="1">
    <citation type="submission" date="2022-11" db="EMBL/GenBank/DDBJ databases">
        <authorList>
            <person name="Petersen C."/>
        </authorList>
    </citation>
    <scope>NUCLEOTIDE SEQUENCE</scope>
    <source>
        <strain evidence="10">IBT 19713</strain>
    </source>
</reference>
<gene>
    <name evidence="10" type="ORF">N7468_008475</name>
</gene>
<dbReference type="RefSeq" id="XP_058328116.1">
    <property type="nucleotide sequence ID" value="XM_058477771.1"/>
</dbReference>
<dbReference type="PANTHER" id="PTHR11048:SF39">
    <property type="entry name" value="POLYPRENYL TRANSFERASE AUSN"/>
    <property type="match status" value="1"/>
</dbReference>
<name>A0A9W9NQB0_9EURO</name>
<sequence>MPKSKVGKKASPEPPGRILGSLPPSIAPYAELTRIHRLLGFYLNTSPYFVGVAYSASLSSEQIPLAMLAHRTALLTIWSFFLRCAGCVWNDLIDLDLDRQISRTRSRPLPRGAVSPAGAVLFTAALFACGSSVLLFLPSECKLEAGIVVFAALLYPFGKRVTDYPQLTLGNIGWAIPMSMHSLGISPLDHLVPTICMFLFIATVIIMVDVVYSRQDTEEDLKVGVKNMAVRFRDSMYPLAYFLFYLSTAFFASAGLLTGLGLPFFIVSVGGHFFGFGNLLKSTQVGKAAGVESSAKSSCFLASIFWVLGFGIECFARDN</sequence>
<evidence type="ECO:0000256" key="2">
    <source>
        <dbReference type="ARBA" id="ARBA00004141"/>
    </source>
</evidence>
<evidence type="ECO:0000256" key="6">
    <source>
        <dbReference type="ARBA" id="ARBA00022692"/>
    </source>
</evidence>
<evidence type="ECO:0000256" key="5">
    <source>
        <dbReference type="ARBA" id="ARBA00022679"/>
    </source>
</evidence>
<dbReference type="Proteomes" id="UP001150941">
    <property type="component" value="Unassembled WGS sequence"/>
</dbReference>
<dbReference type="InterPro" id="IPR000537">
    <property type="entry name" value="UbiA_prenyltransferase"/>
</dbReference>
<dbReference type="GO" id="GO:0005743">
    <property type="term" value="C:mitochondrial inner membrane"/>
    <property type="evidence" value="ECO:0007669"/>
    <property type="project" value="TreeGrafter"/>
</dbReference>
<evidence type="ECO:0000256" key="7">
    <source>
        <dbReference type="ARBA" id="ARBA00022989"/>
    </source>
</evidence>
<keyword evidence="8 9" id="KW-0472">Membrane</keyword>
<comment type="subcellular location">
    <subcellularLocation>
        <location evidence="2">Membrane</location>
        <topology evidence="2">Multi-pass membrane protein</topology>
    </subcellularLocation>
</comment>
<keyword evidence="6 9" id="KW-0812">Transmembrane</keyword>
<reference evidence="10" key="2">
    <citation type="journal article" date="2023" name="IMA Fungus">
        <title>Comparative genomic study of the Penicillium genus elucidates a diverse pangenome and 15 lateral gene transfer events.</title>
        <authorList>
            <person name="Petersen C."/>
            <person name="Sorensen T."/>
            <person name="Nielsen M.R."/>
            <person name="Sondergaard T.E."/>
            <person name="Sorensen J.L."/>
            <person name="Fitzpatrick D.A."/>
            <person name="Frisvad J.C."/>
            <person name="Nielsen K.L."/>
        </authorList>
    </citation>
    <scope>NUCLEOTIDE SEQUENCE</scope>
    <source>
        <strain evidence="10">IBT 19713</strain>
    </source>
</reference>
<accession>A0A9W9NQB0</accession>
<keyword evidence="11" id="KW-1185">Reference proteome</keyword>
<protein>
    <submittedName>
        <fullName evidence="10">Uncharacterized protein</fullName>
    </submittedName>
</protein>
<evidence type="ECO:0000313" key="11">
    <source>
        <dbReference type="Proteomes" id="UP001150941"/>
    </source>
</evidence>
<feature type="transmembrane region" description="Helical" evidence="9">
    <location>
        <begin position="241"/>
        <end position="274"/>
    </location>
</feature>
<dbReference type="AlphaFoldDB" id="A0A9W9NQB0"/>
<evidence type="ECO:0000256" key="3">
    <source>
        <dbReference type="ARBA" id="ARBA00004721"/>
    </source>
</evidence>
<dbReference type="CDD" id="cd13959">
    <property type="entry name" value="PT_UbiA_COQ2"/>
    <property type="match status" value="1"/>
</dbReference>
<keyword evidence="7 9" id="KW-1133">Transmembrane helix</keyword>